<proteinExistence type="inferred from homology"/>
<dbReference type="AlphaFoldDB" id="A0A8J5JU66"/>
<keyword evidence="4 12" id="KW-0347">Helicase</keyword>
<comment type="subunit">
    <text evidence="12">Monomer.</text>
</comment>
<keyword evidence="10 12" id="KW-0413">Isomerase</keyword>
<evidence type="ECO:0000256" key="1">
    <source>
        <dbReference type="ARBA" id="ARBA00022741"/>
    </source>
</evidence>
<comment type="catalytic activity">
    <reaction evidence="12">
        <text>ATP + H2O = ADP + phosphate + H(+)</text>
        <dbReference type="Rhea" id="RHEA:13065"/>
        <dbReference type="ChEBI" id="CHEBI:15377"/>
        <dbReference type="ChEBI" id="CHEBI:15378"/>
        <dbReference type="ChEBI" id="CHEBI:30616"/>
        <dbReference type="ChEBI" id="CHEBI:43474"/>
        <dbReference type="ChEBI" id="CHEBI:456216"/>
        <dbReference type="EC" id="5.6.2.3"/>
    </reaction>
</comment>
<dbReference type="Proteomes" id="UP000747542">
    <property type="component" value="Unassembled WGS sequence"/>
</dbReference>
<evidence type="ECO:0000256" key="7">
    <source>
        <dbReference type="ARBA" id="ARBA00023128"/>
    </source>
</evidence>
<dbReference type="GO" id="GO:0016787">
    <property type="term" value="F:hydrolase activity"/>
    <property type="evidence" value="ECO:0007669"/>
    <property type="project" value="UniProtKB-KW"/>
</dbReference>
<evidence type="ECO:0000313" key="16">
    <source>
        <dbReference type="Proteomes" id="UP000747542"/>
    </source>
</evidence>
<reference evidence="15" key="1">
    <citation type="journal article" date="2021" name="Sci. Adv.">
        <title>The American lobster genome reveals insights on longevity, neural, and immune adaptations.</title>
        <authorList>
            <person name="Polinski J.M."/>
            <person name="Zimin A.V."/>
            <person name="Clark K.F."/>
            <person name="Kohn A.B."/>
            <person name="Sadowski N."/>
            <person name="Timp W."/>
            <person name="Ptitsyn A."/>
            <person name="Khanna P."/>
            <person name="Romanova D.Y."/>
            <person name="Williams P."/>
            <person name="Greenwood S.J."/>
            <person name="Moroz L.L."/>
            <person name="Walt D.R."/>
            <person name="Bodnar A.G."/>
        </authorList>
    </citation>
    <scope>NUCLEOTIDE SEQUENCE</scope>
    <source>
        <strain evidence="15">GMGI-L3</strain>
    </source>
</reference>
<dbReference type="InterPro" id="IPR048293">
    <property type="entry name" value="PIF1_RRM3_pfh1"/>
</dbReference>
<keyword evidence="6 12" id="KW-0238">DNA-binding</keyword>
<evidence type="ECO:0000256" key="3">
    <source>
        <dbReference type="ARBA" id="ARBA00022801"/>
    </source>
</evidence>
<dbReference type="EC" id="5.6.2.3" evidence="12"/>
<dbReference type="GO" id="GO:0003677">
    <property type="term" value="F:DNA binding"/>
    <property type="evidence" value="ECO:0007669"/>
    <property type="project" value="UniProtKB-KW"/>
</dbReference>
<keyword evidence="7 12" id="KW-0496">Mitochondrion</keyword>
<dbReference type="SMART" id="SM00382">
    <property type="entry name" value="AAA"/>
    <property type="match status" value="1"/>
</dbReference>
<dbReference type="Pfam" id="PF25344">
    <property type="entry name" value="PH_LRR1"/>
    <property type="match status" value="1"/>
</dbReference>
<comment type="function">
    <text evidence="12">DNA-dependent ATPase and 5'-3' DNA helicase required for the maintenance of both mitochondrial and nuclear genome stability.</text>
</comment>
<keyword evidence="3 12" id="KW-0378">Hydrolase</keyword>
<comment type="subcellular location">
    <subcellularLocation>
        <location evidence="12">Nucleus</location>
    </subcellularLocation>
    <subcellularLocation>
        <location evidence="12">Mitochondrion</location>
    </subcellularLocation>
</comment>
<evidence type="ECO:0000256" key="4">
    <source>
        <dbReference type="ARBA" id="ARBA00022806"/>
    </source>
</evidence>
<comment type="similarity">
    <text evidence="12">Belongs to the helicase family. PIF1 subfamily.</text>
</comment>
<dbReference type="GO" id="GO:0006281">
    <property type="term" value="P:DNA repair"/>
    <property type="evidence" value="ECO:0007669"/>
    <property type="project" value="UniProtKB-UniRule"/>
</dbReference>
<name>A0A8J5JU66_HOMAM</name>
<dbReference type="InterPro" id="IPR003593">
    <property type="entry name" value="AAA+_ATPase"/>
</dbReference>
<comment type="cofactor">
    <cofactor evidence="12">
        <name>Mg(2+)</name>
        <dbReference type="ChEBI" id="CHEBI:18420"/>
    </cofactor>
</comment>
<feature type="binding site" evidence="12">
    <location>
        <begin position="226"/>
        <end position="233"/>
    </location>
    <ligand>
        <name>ATP</name>
        <dbReference type="ChEBI" id="CHEBI:30616"/>
    </ligand>
</feature>
<evidence type="ECO:0000256" key="10">
    <source>
        <dbReference type="ARBA" id="ARBA00023235"/>
    </source>
</evidence>
<dbReference type="FunFam" id="3.40.50.300:FF:003367">
    <property type="entry name" value="ATP-dependent DNA helicase PIF1"/>
    <property type="match status" value="1"/>
</dbReference>
<keyword evidence="2 12" id="KW-0227">DNA damage</keyword>
<dbReference type="HAMAP" id="MF_03176">
    <property type="entry name" value="PIF1"/>
    <property type="match status" value="1"/>
</dbReference>
<evidence type="ECO:0000256" key="5">
    <source>
        <dbReference type="ARBA" id="ARBA00022840"/>
    </source>
</evidence>
<dbReference type="InterPro" id="IPR051055">
    <property type="entry name" value="PIF1_helicase"/>
</dbReference>
<dbReference type="GO" id="GO:0000723">
    <property type="term" value="P:telomere maintenance"/>
    <property type="evidence" value="ECO:0007669"/>
    <property type="project" value="InterPro"/>
</dbReference>
<evidence type="ECO:0000256" key="6">
    <source>
        <dbReference type="ARBA" id="ARBA00023125"/>
    </source>
</evidence>
<comment type="caution">
    <text evidence="15">The sequence shown here is derived from an EMBL/GenBank/DDBJ whole genome shotgun (WGS) entry which is preliminary data.</text>
</comment>
<keyword evidence="8 12" id="KW-0233">DNA recombination</keyword>
<dbReference type="GO" id="GO:0043139">
    <property type="term" value="F:5'-3' DNA helicase activity"/>
    <property type="evidence" value="ECO:0007669"/>
    <property type="project" value="UniProtKB-UniRule"/>
</dbReference>
<evidence type="ECO:0000256" key="11">
    <source>
        <dbReference type="ARBA" id="ARBA00023242"/>
    </source>
</evidence>
<evidence type="ECO:0000259" key="14">
    <source>
        <dbReference type="SMART" id="SM00382"/>
    </source>
</evidence>
<sequence>MNTPEKEPSSQVPPLHCSLTVENLTSLGTVHKSVTYKGIKLILGRNEFRDIIVRMDGAKHSLQFPVRDFQLHKRFMKEGKATISQKNVNLNLMIANAPPNQLAIFMKTLASKHTLLGPKQGVINARQRLLSTVPKSFEEISPLTLKEYETVRSNNGRMPLKERNGNVPGASPVSSKRKMDKEVQLPKDLPSLKRQAPSLRNQLVLTTEQKKVLQIVQSGHNVFFTGSAGTGKSLLLKLIVGALSPDVTFVTASTGVAACQIGGTTLHAFAGIGSGHASLEQCVQLASRKVVAQQWRKCKHLIVDEISMVDGVFFKVQSENEKPQIGPGSSQDVAGYQKGEGETKEDSQCLMSMLMLLALPHTQKLEAVGRAIRGNNKPFGGIQLILCGDFLQLPPVTKPGEKRVFCFQTSAWNRCINISMELTEVRRQDDQEFINILQSIRLGRCTEDMVDCLKSTESNEVEKDGIKATRLCTHREDVDHINQEHLNKLTGNAKVFQAIDSDPHLSKNLDSQTPVVTKLVLKVGTQVMLMKNLDVGKGLVNGARGVVTGFKQGNEGYPIVRFLCGVTADVKHEKWTVRGTGGIYLSRRQLPLKLAWAFSIHKSQGMTLDCAEMSLSRVFEAGQAYVALSRARNLKGLRVLDFNPTCVRAHPDVLKFYEDLRKIYDLEQQSIESYL</sequence>
<dbReference type="SUPFAM" id="SSF52540">
    <property type="entry name" value="P-loop containing nucleoside triphosphate hydrolases"/>
    <property type="match status" value="2"/>
</dbReference>
<dbReference type="InterPro" id="IPR010285">
    <property type="entry name" value="DNA_helicase_pif1-like_DEAD"/>
</dbReference>
<feature type="region of interest" description="Disordered" evidence="13">
    <location>
        <begin position="155"/>
        <end position="180"/>
    </location>
</feature>
<dbReference type="InterPro" id="IPR057437">
    <property type="entry name" value="PIF1/LRR1_PH"/>
</dbReference>
<organism evidence="15 16">
    <name type="scientific">Homarus americanus</name>
    <name type="common">American lobster</name>
    <dbReference type="NCBI Taxonomy" id="6706"/>
    <lineage>
        <taxon>Eukaryota</taxon>
        <taxon>Metazoa</taxon>
        <taxon>Ecdysozoa</taxon>
        <taxon>Arthropoda</taxon>
        <taxon>Crustacea</taxon>
        <taxon>Multicrustacea</taxon>
        <taxon>Malacostraca</taxon>
        <taxon>Eumalacostraca</taxon>
        <taxon>Eucarida</taxon>
        <taxon>Decapoda</taxon>
        <taxon>Pleocyemata</taxon>
        <taxon>Astacidea</taxon>
        <taxon>Nephropoidea</taxon>
        <taxon>Nephropidae</taxon>
        <taxon>Homarus</taxon>
    </lineage>
</organism>
<dbReference type="InterPro" id="IPR049163">
    <property type="entry name" value="Pif1-like_2B_dom"/>
</dbReference>
<evidence type="ECO:0000256" key="2">
    <source>
        <dbReference type="ARBA" id="ARBA00022763"/>
    </source>
</evidence>
<dbReference type="PANTHER" id="PTHR47642:SF7">
    <property type="entry name" value="ATP-DEPENDENT DNA HELICASE PIF1"/>
    <property type="match status" value="1"/>
</dbReference>
<evidence type="ECO:0000256" key="8">
    <source>
        <dbReference type="ARBA" id="ARBA00023172"/>
    </source>
</evidence>
<feature type="DNA-binding region" evidence="12">
    <location>
        <begin position="623"/>
        <end position="642"/>
    </location>
</feature>
<evidence type="ECO:0000256" key="13">
    <source>
        <dbReference type="SAM" id="MobiDB-lite"/>
    </source>
</evidence>
<keyword evidence="16" id="KW-1185">Reference proteome</keyword>
<evidence type="ECO:0000313" key="15">
    <source>
        <dbReference type="EMBL" id="KAG7162153.1"/>
    </source>
</evidence>
<dbReference type="GO" id="GO:0005524">
    <property type="term" value="F:ATP binding"/>
    <property type="evidence" value="ECO:0007669"/>
    <property type="project" value="UniProtKB-UniRule"/>
</dbReference>
<protein>
    <recommendedName>
        <fullName evidence="12">ATP-dependent DNA helicase PIF1</fullName>
        <ecNumber evidence="12">5.6.2.3</ecNumber>
    </recommendedName>
    <alternativeName>
        <fullName evidence="12">DNA 5'-3' helicase PIF1</fullName>
    </alternativeName>
    <alternativeName>
        <fullName evidence="12">DNA repair and recombination helicase PIF1</fullName>
    </alternativeName>
</protein>
<dbReference type="InterPro" id="IPR027417">
    <property type="entry name" value="P-loop_NTPase"/>
</dbReference>
<dbReference type="GO" id="GO:0005634">
    <property type="term" value="C:nucleus"/>
    <property type="evidence" value="ECO:0007669"/>
    <property type="project" value="UniProtKB-SubCell"/>
</dbReference>
<gene>
    <name evidence="15" type="primary">Pif1-L1</name>
    <name evidence="12" type="synonym">PIF1</name>
    <name evidence="15" type="ORF">Hamer_G010816</name>
</gene>
<dbReference type="Gene3D" id="3.40.50.300">
    <property type="entry name" value="P-loop containing nucleotide triphosphate hydrolases"/>
    <property type="match status" value="1"/>
</dbReference>
<dbReference type="CDD" id="cd18809">
    <property type="entry name" value="SF1_C_RecD"/>
    <property type="match status" value="1"/>
</dbReference>
<keyword evidence="1 12" id="KW-0547">Nucleotide-binding</keyword>
<dbReference type="PANTHER" id="PTHR47642">
    <property type="entry name" value="ATP-DEPENDENT DNA HELICASE"/>
    <property type="match status" value="1"/>
</dbReference>
<dbReference type="CDD" id="cd18037">
    <property type="entry name" value="DEXSc_Pif1_like"/>
    <property type="match status" value="1"/>
</dbReference>
<dbReference type="Pfam" id="PF21530">
    <property type="entry name" value="Pif1_2B_dom"/>
    <property type="match status" value="1"/>
</dbReference>
<evidence type="ECO:0000256" key="9">
    <source>
        <dbReference type="ARBA" id="ARBA00023204"/>
    </source>
</evidence>
<evidence type="ECO:0000256" key="12">
    <source>
        <dbReference type="HAMAP-Rule" id="MF_03176"/>
    </source>
</evidence>
<keyword evidence="11 12" id="KW-0539">Nucleus</keyword>
<keyword evidence="9 12" id="KW-0234">DNA repair</keyword>
<dbReference type="Pfam" id="PF05970">
    <property type="entry name" value="PIF1"/>
    <property type="match status" value="2"/>
</dbReference>
<dbReference type="GO" id="GO:0006310">
    <property type="term" value="P:DNA recombination"/>
    <property type="evidence" value="ECO:0007669"/>
    <property type="project" value="UniProtKB-UniRule"/>
</dbReference>
<feature type="domain" description="AAA+ ATPase" evidence="14">
    <location>
        <begin position="218"/>
        <end position="437"/>
    </location>
</feature>
<accession>A0A8J5JU66</accession>
<dbReference type="GO" id="GO:0005739">
    <property type="term" value="C:mitochondrion"/>
    <property type="evidence" value="ECO:0007669"/>
    <property type="project" value="UniProtKB-SubCell"/>
</dbReference>
<dbReference type="EMBL" id="JAHLQT010028013">
    <property type="protein sequence ID" value="KAG7162153.1"/>
    <property type="molecule type" value="Genomic_DNA"/>
</dbReference>
<keyword evidence="5 12" id="KW-0067">ATP-binding</keyword>